<dbReference type="RefSeq" id="WP_002636933.1">
    <property type="nucleotide sequence ID" value="NZ_CP012109.1"/>
</dbReference>
<dbReference type="AlphaFoldDB" id="A0A0H4WPW9"/>
<keyword evidence="3" id="KW-1185">Reference proteome</keyword>
<reference evidence="2 3" key="1">
    <citation type="journal article" date="2016" name="PLoS ONE">
        <title>Complete Genome Sequence and Comparative Genomics of a Novel Myxobacterium Myxococcus hansupus.</title>
        <authorList>
            <person name="Sharma G."/>
            <person name="Narwani T."/>
            <person name="Subramanian S."/>
        </authorList>
    </citation>
    <scope>NUCLEOTIDE SEQUENCE [LARGE SCALE GENOMIC DNA]</scope>
    <source>
        <strain evidence="3">mixupus</strain>
    </source>
</reference>
<accession>A0A0H4WPW9</accession>
<dbReference type="EMBL" id="CP012109">
    <property type="protein sequence ID" value="AKQ63623.1"/>
    <property type="molecule type" value="Genomic_DNA"/>
</dbReference>
<proteinExistence type="predicted"/>
<dbReference type="OrthoDB" id="5381602at2"/>
<protein>
    <submittedName>
        <fullName evidence="2">Putative lipoprotein</fullName>
    </submittedName>
</protein>
<name>A0A0H4WPW9_9BACT</name>
<feature type="chain" id="PRO_5005212909" evidence="1">
    <location>
        <begin position="19"/>
        <end position="181"/>
    </location>
</feature>
<feature type="signal peptide" evidence="1">
    <location>
        <begin position="1"/>
        <end position="18"/>
    </location>
</feature>
<evidence type="ECO:0000313" key="2">
    <source>
        <dbReference type="EMBL" id="AKQ63623.1"/>
    </source>
</evidence>
<keyword evidence="2" id="KW-0449">Lipoprotein</keyword>
<evidence type="ECO:0000313" key="3">
    <source>
        <dbReference type="Proteomes" id="UP000009026"/>
    </source>
</evidence>
<sequence length="181" mass="19757">MRKTSIRALLLSSFALLATGCESLFFIEAEAEEICKTERDLSFPAAVPLTANVQRSINFPLGDLADPLPDDTTVETELRLRLFEVTADTDLSGVERASVSVRRPGSNDTHVIGEYTRTGTAPTRIIQLVSTGPVDLLDLARESELELIFDARGSLPSQDWSANVRACAGVKAHANYFDLVF</sequence>
<evidence type="ECO:0000256" key="1">
    <source>
        <dbReference type="SAM" id="SignalP"/>
    </source>
</evidence>
<dbReference type="PATRIC" id="fig|1297742.4.peg.544"/>
<dbReference type="PROSITE" id="PS51257">
    <property type="entry name" value="PROKAR_LIPOPROTEIN"/>
    <property type="match status" value="1"/>
</dbReference>
<gene>
    <name evidence="2" type="ORF">A176_000535</name>
</gene>
<dbReference type="KEGG" id="mym:A176_000535"/>
<organism evidence="2 3">
    <name type="scientific">Pseudomyxococcus hansupus</name>
    <dbReference type="NCBI Taxonomy" id="1297742"/>
    <lineage>
        <taxon>Bacteria</taxon>
        <taxon>Pseudomonadati</taxon>
        <taxon>Myxococcota</taxon>
        <taxon>Myxococcia</taxon>
        <taxon>Myxococcales</taxon>
        <taxon>Cystobacterineae</taxon>
        <taxon>Myxococcaceae</taxon>
        <taxon>Pseudomyxococcus</taxon>
    </lineage>
</organism>
<keyword evidence="1" id="KW-0732">Signal</keyword>
<dbReference type="Proteomes" id="UP000009026">
    <property type="component" value="Chromosome"/>
</dbReference>
<dbReference type="STRING" id="1297742.A176_000535"/>